<dbReference type="InterPro" id="IPR018094">
    <property type="entry name" value="Thymidylate_kinase"/>
</dbReference>
<dbReference type="STRING" id="1167006.UWK_03361"/>
<dbReference type="PATRIC" id="fig|1167006.5.peg.3618"/>
<dbReference type="InterPro" id="IPR018095">
    <property type="entry name" value="Thymidylate_kin_CS"/>
</dbReference>
<dbReference type="Proteomes" id="UP000011721">
    <property type="component" value="Chromosome"/>
</dbReference>
<keyword evidence="11" id="KW-1185">Reference proteome</keyword>
<dbReference type="eggNOG" id="COG0125">
    <property type="taxonomic scope" value="Bacteria"/>
</dbReference>
<dbReference type="RefSeq" id="WP_015405560.1">
    <property type="nucleotide sequence ID" value="NC_020304.1"/>
</dbReference>
<evidence type="ECO:0000256" key="8">
    <source>
        <dbReference type="HAMAP-Rule" id="MF_00165"/>
    </source>
</evidence>
<protein>
    <recommendedName>
        <fullName evidence="8">Thymidylate kinase</fullName>
        <ecNumber evidence="8">2.7.4.9</ecNumber>
    </recommendedName>
    <alternativeName>
        <fullName evidence="8">dTMP kinase</fullName>
    </alternativeName>
</protein>
<evidence type="ECO:0000256" key="5">
    <source>
        <dbReference type="ARBA" id="ARBA00022777"/>
    </source>
</evidence>
<feature type="binding site" evidence="8">
    <location>
        <begin position="15"/>
        <end position="22"/>
    </location>
    <ligand>
        <name>ATP</name>
        <dbReference type="ChEBI" id="CHEBI:30616"/>
    </ligand>
</feature>
<dbReference type="CDD" id="cd01672">
    <property type="entry name" value="TMPK"/>
    <property type="match status" value="1"/>
</dbReference>
<organism evidence="10 11">
    <name type="scientific">Desulfocapsa sulfexigens (strain DSM 10523 / SB164P1)</name>
    <dbReference type="NCBI Taxonomy" id="1167006"/>
    <lineage>
        <taxon>Bacteria</taxon>
        <taxon>Pseudomonadati</taxon>
        <taxon>Thermodesulfobacteriota</taxon>
        <taxon>Desulfobulbia</taxon>
        <taxon>Desulfobulbales</taxon>
        <taxon>Desulfocapsaceae</taxon>
        <taxon>Desulfocapsa</taxon>
    </lineage>
</organism>
<dbReference type="EMBL" id="CP003985">
    <property type="protein sequence ID" value="AGF79878.1"/>
    <property type="molecule type" value="Genomic_DNA"/>
</dbReference>
<dbReference type="HAMAP" id="MF_00165">
    <property type="entry name" value="Thymidylate_kinase"/>
    <property type="match status" value="1"/>
</dbReference>
<reference evidence="11" key="1">
    <citation type="journal article" date="2013" name="Stand. Genomic Sci.">
        <title>Complete genome sequence of Desulfocapsa sulfexigens, a marine deltaproteobacterium specialized in disproportionating inorganic sulfur compounds.</title>
        <authorList>
            <person name="Finster K.W."/>
            <person name="Kjeldsen K.U."/>
            <person name="Kube M."/>
            <person name="Reinhardt R."/>
            <person name="Mussmann M."/>
            <person name="Amann R."/>
            <person name="Schreiber L."/>
        </authorList>
    </citation>
    <scope>NUCLEOTIDE SEQUENCE [LARGE SCALE GENOMIC DNA]</scope>
    <source>
        <strain evidence="11">DSM 10523 / SB164P1</strain>
    </source>
</reference>
<dbReference type="PANTHER" id="PTHR10344">
    <property type="entry name" value="THYMIDYLATE KINASE"/>
    <property type="match status" value="1"/>
</dbReference>
<evidence type="ECO:0000259" key="9">
    <source>
        <dbReference type="Pfam" id="PF02223"/>
    </source>
</evidence>
<dbReference type="EC" id="2.7.4.9" evidence="8"/>
<keyword evidence="6 8" id="KW-0067">ATP-binding</keyword>
<evidence type="ECO:0000313" key="11">
    <source>
        <dbReference type="Proteomes" id="UP000011721"/>
    </source>
</evidence>
<dbReference type="GO" id="GO:0005524">
    <property type="term" value="F:ATP binding"/>
    <property type="evidence" value="ECO:0007669"/>
    <property type="project" value="UniProtKB-UniRule"/>
</dbReference>
<gene>
    <name evidence="8" type="primary">tmk</name>
    <name evidence="10" type="ordered locus">UWK_03361</name>
</gene>
<dbReference type="GO" id="GO:0005737">
    <property type="term" value="C:cytoplasm"/>
    <property type="evidence" value="ECO:0007669"/>
    <property type="project" value="TreeGrafter"/>
</dbReference>
<accession>M1P8T0</accession>
<dbReference type="GO" id="GO:0006233">
    <property type="term" value="P:dTDP biosynthetic process"/>
    <property type="evidence" value="ECO:0007669"/>
    <property type="project" value="InterPro"/>
</dbReference>
<dbReference type="Gene3D" id="3.40.50.300">
    <property type="entry name" value="P-loop containing nucleotide triphosphate hydrolases"/>
    <property type="match status" value="1"/>
</dbReference>
<dbReference type="KEGG" id="dsf:UWK_03361"/>
<dbReference type="GO" id="GO:0004798">
    <property type="term" value="F:dTMP kinase activity"/>
    <property type="evidence" value="ECO:0007669"/>
    <property type="project" value="UniProtKB-UniRule"/>
</dbReference>
<dbReference type="SUPFAM" id="SSF52540">
    <property type="entry name" value="P-loop containing nucleoside triphosphate hydrolases"/>
    <property type="match status" value="1"/>
</dbReference>
<comment type="function">
    <text evidence="8">Phosphorylation of dTMP to form dTDP in both de novo and salvage pathways of dTTP synthesis.</text>
</comment>
<dbReference type="InterPro" id="IPR027417">
    <property type="entry name" value="P-loop_NTPase"/>
</dbReference>
<dbReference type="HOGENOM" id="CLU_049131_1_3_7"/>
<evidence type="ECO:0000313" key="10">
    <source>
        <dbReference type="EMBL" id="AGF79878.1"/>
    </source>
</evidence>
<name>M1P8T0_DESSD</name>
<dbReference type="GO" id="GO:0006235">
    <property type="term" value="P:dTTP biosynthetic process"/>
    <property type="evidence" value="ECO:0007669"/>
    <property type="project" value="UniProtKB-UniRule"/>
</dbReference>
<dbReference type="AlphaFoldDB" id="M1P8T0"/>
<dbReference type="PROSITE" id="PS01331">
    <property type="entry name" value="THYMIDYLATE_KINASE"/>
    <property type="match status" value="1"/>
</dbReference>
<dbReference type="GO" id="GO:0006227">
    <property type="term" value="P:dUDP biosynthetic process"/>
    <property type="evidence" value="ECO:0007669"/>
    <property type="project" value="TreeGrafter"/>
</dbReference>
<feature type="domain" description="Thymidylate kinase-like" evidence="9">
    <location>
        <begin position="13"/>
        <end position="193"/>
    </location>
</feature>
<keyword evidence="4 8" id="KW-0547">Nucleotide-binding</keyword>
<dbReference type="NCBIfam" id="TIGR00041">
    <property type="entry name" value="DTMP_kinase"/>
    <property type="match status" value="1"/>
</dbReference>
<evidence type="ECO:0000256" key="4">
    <source>
        <dbReference type="ARBA" id="ARBA00022741"/>
    </source>
</evidence>
<evidence type="ECO:0000256" key="1">
    <source>
        <dbReference type="ARBA" id="ARBA00009776"/>
    </source>
</evidence>
<keyword evidence="3 8" id="KW-0545">Nucleotide biosynthesis</keyword>
<evidence type="ECO:0000256" key="6">
    <source>
        <dbReference type="ARBA" id="ARBA00022840"/>
    </source>
</evidence>
<keyword evidence="5 8" id="KW-0418">Kinase</keyword>
<evidence type="ECO:0000256" key="7">
    <source>
        <dbReference type="ARBA" id="ARBA00048743"/>
    </source>
</evidence>
<proteinExistence type="inferred from homology"/>
<evidence type="ECO:0000256" key="2">
    <source>
        <dbReference type="ARBA" id="ARBA00022679"/>
    </source>
</evidence>
<evidence type="ECO:0000256" key="3">
    <source>
        <dbReference type="ARBA" id="ARBA00022727"/>
    </source>
</evidence>
<comment type="similarity">
    <text evidence="1 8">Belongs to the thymidylate kinase family.</text>
</comment>
<sequence length="203" mass="22721">MTSPNEPGRLIVFEGTDGTGKSTQLKLLAKALQEKGLAVVSTREPTDGKYGQQIRELYSDRGNVSLEEELNLFLADRQEHVESFLRPALHDGKIILCDRYYLSTIAYQGAAGLEPSMILNRNSFAPVPDLAILFHAPIAIGVKRITQNRGDTQNDFEKEGYLKKVAQQFELLNLPYIRRINASGTIETVHREVLKLVLQLLEA</sequence>
<dbReference type="OrthoDB" id="9774907at2"/>
<comment type="catalytic activity">
    <reaction evidence="7 8">
        <text>dTMP + ATP = dTDP + ADP</text>
        <dbReference type="Rhea" id="RHEA:13517"/>
        <dbReference type="ChEBI" id="CHEBI:30616"/>
        <dbReference type="ChEBI" id="CHEBI:58369"/>
        <dbReference type="ChEBI" id="CHEBI:63528"/>
        <dbReference type="ChEBI" id="CHEBI:456216"/>
        <dbReference type="EC" id="2.7.4.9"/>
    </reaction>
</comment>
<dbReference type="PANTHER" id="PTHR10344:SF4">
    <property type="entry name" value="UMP-CMP KINASE 2, MITOCHONDRIAL"/>
    <property type="match status" value="1"/>
</dbReference>
<dbReference type="InterPro" id="IPR039430">
    <property type="entry name" value="Thymidylate_kin-like_dom"/>
</dbReference>
<keyword evidence="2 8" id="KW-0808">Transferase</keyword>
<dbReference type="Pfam" id="PF02223">
    <property type="entry name" value="Thymidylate_kin"/>
    <property type="match status" value="1"/>
</dbReference>